<comment type="cofactor">
    <cofactor evidence="8">
        <name>Zn(2+)</name>
        <dbReference type="ChEBI" id="CHEBI:29105"/>
    </cofactor>
</comment>
<keyword evidence="8" id="KW-0862">Zinc</keyword>
<gene>
    <name evidence="10" type="ORF">OXX778_LOCUS1012</name>
</gene>
<comment type="function">
    <text evidence="9">Hydrolyzes the sphingolipid ceramide into sphingosine and free fatty acid.</text>
</comment>
<keyword evidence="4 9" id="KW-0378">Hydrolase</keyword>
<proteinExistence type="inferred from homology"/>
<sequence length="276" mass="32084">MGFFDPGTSAVDWCESNYQVHSSIAEFFNTVTNFLFFLGPPMMIFSFKNYSNLVTKGVYLIWFMLVIVGLGSVYFHSTLTMAGQLMDELSILWVIMTGYTILFPDMLLPLFFQKKRHLFYIVSGITTSLITYFGFLNPSLNAYCLMLASVPMMAVMKYLNKEASLKLKRLGNRTFVIWGLAVFFWVMDRLFCGLWLKLGIPYFHGIFHVLIYLASHRTIVYYAFFTAESRVPNLAPVLEYWPNLEKWDFMALPYVDFEFIKSNRNKTKNLIGAHRD</sequence>
<keyword evidence="7" id="KW-0479">Metal-binding</keyword>
<dbReference type="GO" id="GO:0046872">
    <property type="term" value="F:metal ion binding"/>
    <property type="evidence" value="ECO:0007669"/>
    <property type="project" value="UniProtKB-KW"/>
</dbReference>
<comment type="similarity">
    <text evidence="2 9">Belongs to the alkaline ceramidase family.</text>
</comment>
<comment type="caution">
    <text evidence="10">The sequence shown here is derived from an EMBL/GenBank/DDBJ whole genome shotgun (WGS) entry which is preliminary data.</text>
</comment>
<comment type="subcellular location">
    <subcellularLocation>
        <location evidence="1">Membrane</location>
        <topology evidence="1">Multi-pass membrane protein</topology>
    </subcellularLocation>
</comment>
<keyword evidence="7" id="KW-0106">Calcium</keyword>
<feature type="transmembrane region" description="Helical" evidence="9">
    <location>
        <begin position="175"/>
        <end position="196"/>
    </location>
</feature>
<feature type="binding site" evidence="8">
    <location>
        <position position="76"/>
    </location>
    <ligand>
        <name>Zn(2+)</name>
        <dbReference type="ChEBI" id="CHEBI:29105"/>
        <note>catalytic</note>
    </ligand>
</feature>
<dbReference type="GO" id="GO:0046514">
    <property type="term" value="P:ceramide catabolic process"/>
    <property type="evidence" value="ECO:0007669"/>
    <property type="project" value="TreeGrafter"/>
</dbReference>
<keyword evidence="5 9" id="KW-1133">Transmembrane helix</keyword>
<feature type="binding site" evidence="7">
    <location>
        <position position="15"/>
    </location>
    <ligand>
        <name>Ca(2+)</name>
        <dbReference type="ChEBI" id="CHEBI:29108"/>
    </ligand>
</feature>
<comment type="caution">
    <text evidence="9">Lacks conserved residue(s) required for the propagation of feature annotation.</text>
</comment>
<feature type="binding site" evidence="7">
    <location>
        <position position="12"/>
    </location>
    <ligand>
        <name>Ca(2+)</name>
        <dbReference type="ChEBI" id="CHEBI:29108"/>
    </ligand>
</feature>
<reference evidence="10" key="1">
    <citation type="submission" date="2021-02" db="EMBL/GenBank/DDBJ databases">
        <authorList>
            <person name="Nowell W R."/>
        </authorList>
    </citation>
    <scope>NUCLEOTIDE SEQUENCE</scope>
    <source>
        <strain evidence="10">Ploen Becks lab</strain>
    </source>
</reference>
<feature type="transmembrane region" description="Helical" evidence="9">
    <location>
        <begin position="27"/>
        <end position="47"/>
    </location>
</feature>
<evidence type="ECO:0000256" key="9">
    <source>
        <dbReference type="RuleBase" id="RU364079"/>
    </source>
</evidence>
<dbReference type="Proteomes" id="UP000663879">
    <property type="component" value="Unassembled WGS sequence"/>
</dbReference>
<dbReference type="EC" id="3.5.1.-" evidence="9"/>
<feature type="transmembrane region" description="Helical" evidence="9">
    <location>
        <begin position="91"/>
        <end position="111"/>
    </location>
</feature>
<feature type="binding site" evidence="7">
    <location>
        <position position="17"/>
    </location>
    <ligand>
        <name>Ca(2+)</name>
        <dbReference type="ChEBI" id="CHEBI:29108"/>
    </ligand>
</feature>
<evidence type="ECO:0000256" key="1">
    <source>
        <dbReference type="ARBA" id="ARBA00004141"/>
    </source>
</evidence>
<dbReference type="PANTHER" id="PTHR46139:SF3">
    <property type="entry name" value="ALKALINE CERAMIDASE"/>
    <property type="match status" value="1"/>
</dbReference>
<dbReference type="GO" id="GO:0016811">
    <property type="term" value="F:hydrolase activity, acting on carbon-nitrogen (but not peptide) bonds, in linear amides"/>
    <property type="evidence" value="ECO:0007669"/>
    <property type="project" value="InterPro"/>
</dbReference>
<keyword evidence="11" id="KW-1185">Reference proteome</keyword>
<dbReference type="AlphaFoldDB" id="A0A813M5R2"/>
<feature type="binding site" evidence="8">
    <location>
        <position position="204"/>
    </location>
    <ligand>
        <name>Zn(2+)</name>
        <dbReference type="ChEBI" id="CHEBI:29105"/>
        <note>catalytic</note>
    </ligand>
</feature>
<evidence type="ECO:0000256" key="3">
    <source>
        <dbReference type="ARBA" id="ARBA00022692"/>
    </source>
</evidence>
<evidence type="ECO:0000256" key="6">
    <source>
        <dbReference type="ARBA" id="ARBA00023136"/>
    </source>
</evidence>
<dbReference type="GO" id="GO:0016020">
    <property type="term" value="C:membrane"/>
    <property type="evidence" value="ECO:0007669"/>
    <property type="project" value="UniProtKB-SubCell"/>
</dbReference>
<feature type="binding site" evidence="7">
    <location>
        <position position="13"/>
    </location>
    <ligand>
        <name>Ca(2+)</name>
        <dbReference type="ChEBI" id="CHEBI:29108"/>
    </ligand>
</feature>
<evidence type="ECO:0000313" key="11">
    <source>
        <dbReference type="Proteomes" id="UP000663879"/>
    </source>
</evidence>
<evidence type="ECO:0000256" key="7">
    <source>
        <dbReference type="PIRSR" id="PIRSR608901-1"/>
    </source>
</evidence>
<keyword evidence="9" id="KW-0443">Lipid metabolism</keyword>
<dbReference type="OrthoDB" id="187171at2759"/>
<evidence type="ECO:0000256" key="5">
    <source>
        <dbReference type="ARBA" id="ARBA00022989"/>
    </source>
</evidence>
<dbReference type="EMBL" id="CAJNOC010000058">
    <property type="protein sequence ID" value="CAF0710750.1"/>
    <property type="molecule type" value="Genomic_DNA"/>
</dbReference>
<dbReference type="InterPro" id="IPR008901">
    <property type="entry name" value="ACER"/>
</dbReference>
<evidence type="ECO:0000256" key="2">
    <source>
        <dbReference type="ARBA" id="ARBA00009780"/>
    </source>
</evidence>
<evidence type="ECO:0000256" key="4">
    <source>
        <dbReference type="ARBA" id="ARBA00022801"/>
    </source>
</evidence>
<keyword evidence="6 9" id="KW-0472">Membrane</keyword>
<dbReference type="Pfam" id="PF05875">
    <property type="entry name" value="Ceramidase"/>
    <property type="match status" value="1"/>
</dbReference>
<evidence type="ECO:0000313" key="10">
    <source>
        <dbReference type="EMBL" id="CAF0710750.1"/>
    </source>
</evidence>
<feature type="transmembrane region" description="Helical" evidence="9">
    <location>
        <begin position="140"/>
        <end position="159"/>
    </location>
</feature>
<accession>A0A813M5R2</accession>
<organism evidence="10 11">
    <name type="scientific">Brachionus calyciflorus</name>
    <dbReference type="NCBI Taxonomy" id="104777"/>
    <lineage>
        <taxon>Eukaryota</taxon>
        <taxon>Metazoa</taxon>
        <taxon>Spiralia</taxon>
        <taxon>Gnathifera</taxon>
        <taxon>Rotifera</taxon>
        <taxon>Eurotatoria</taxon>
        <taxon>Monogononta</taxon>
        <taxon>Pseudotrocha</taxon>
        <taxon>Ploima</taxon>
        <taxon>Brachionidae</taxon>
        <taxon>Brachionus</taxon>
    </lineage>
</organism>
<dbReference type="PANTHER" id="PTHR46139">
    <property type="entry name" value="ALKALINE CERAMIDASE"/>
    <property type="match status" value="1"/>
</dbReference>
<evidence type="ECO:0000256" key="8">
    <source>
        <dbReference type="PIRSR" id="PIRSR608901-2"/>
    </source>
</evidence>
<feature type="binding site" evidence="7">
    <location>
        <position position="26"/>
    </location>
    <ligand>
        <name>Ca(2+)</name>
        <dbReference type="ChEBI" id="CHEBI:29108"/>
    </ligand>
</feature>
<name>A0A813M5R2_9BILA</name>
<feature type="transmembrane region" description="Helical" evidence="9">
    <location>
        <begin position="59"/>
        <end position="79"/>
    </location>
</feature>
<feature type="transmembrane region" description="Helical" evidence="9">
    <location>
        <begin position="202"/>
        <end position="224"/>
    </location>
</feature>
<protein>
    <recommendedName>
        <fullName evidence="9">Alkaline ceramidase</fullName>
        <ecNumber evidence="9">3.5.1.-</ecNumber>
    </recommendedName>
</protein>
<feature type="binding site" evidence="8">
    <location>
        <position position="208"/>
    </location>
    <ligand>
        <name>Zn(2+)</name>
        <dbReference type="ChEBI" id="CHEBI:29105"/>
        <note>catalytic</note>
    </ligand>
</feature>
<keyword evidence="3 9" id="KW-0812">Transmembrane</keyword>